<keyword evidence="5" id="KW-1003">Cell membrane</keyword>
<evidence type="ECO:0000256" key="8">
    <source>
        <dbReference type="ARBA" id="ARBA00022741"/>
    </source>
</evidence>
<comment type="catalytic activity">
    <reaction evidence="1">
        <text>ATP + protein L-histidine = ADP + protein N-phospho-L-histidine.</text>
        <dbReference type="EC" id="2.7.13.3"/>
    </reaction>
</comment>
<evidence type="ECO:0000256" key="10">
    <source>
        <dbReference type="ARBA" id="ARBA00022840"/>
    </source>
</evidence>
<dbReference type="GO" id="GO:0005524">
    <property type="term" value="F:ATP binding"/>
    <property type="evidence" value="ECO:0007669"/>
    <property type="project" value="UniProtKB-KW"/>
</dbReference>
<dbReference type="AlphaFoldDB" id="A0A285N784"/>
<evidence type="ECO:0000256" key="13">
    <source>
        <dbReference type="SAM" id="Coils"/>
    </source>
</evidence>
<accession>A0A285N784</accession>
<organism evidence="15 16">
    <name type="scientific">Persephonella hydrogeniphila</name>
    <dbReference type="NCBI Taxonomy" id="198703"/>
    <lineage>
        <taxon>Bacteria</taxon>
        <taxon>Pseudomonadati</taxon>
        <taxon>Aquificota</taxon>
        <taxon>Aquificia</taxon>
        <taxon>Aquificales</taxon>
        <taxon>Hydrogenothermaceae</taxon>
        <taxon>Persephonella</taxon>
    </lineage>
</organism>
<evidence type="ECO:0000256" key="12">
    <source>
        <dbReference type="ARBA" id="ARBA00023136"/>
    </source>
</evidence>
<keyword evidence="8" id="KW-0547">Nucleotide-binding</keyword>
<proteinExistence type="predicted"/>
<dbReference type="PROSITE" id="PS50109">
    <property type="entry name" value="HIS_KIN"/>
    <property type="match status" value="1"/>
</dbReference>
<dbReference type="Gene3D" id="3.30.565.10">
    <property type="entry name" value="Histidine kinase-like ATPase, C-terminal domain"/>
    <property type="match status" value="1"/>
</dbReference>
<dbReference type="Pfam" id="PF00512">
    <property type="entry name" value="HisKA"/>
    <property type="match status" value="1"/>
</dbReference>
<evidence type="ECO:0000256" key="6">
    <source>
        <dbReference type="ARBA" id="ARBA00022553"/>
    </source>
</evidence>
<protein>
    <recommendedName>
        <fullName evidence="4">histidine kinase</fullName>
        <ecNumber evidence="4">2.7.13.3</ecNumber>
    </recommendedName>
</protein>
<evidence type="ECO:0000256" key="5">
    <source>
        <dbReference type="ARBA" id="ARBA00022475"/>
    </source>
</evidence>
<dbReference type="SUPFAM" id="SSF55874">
    <property type="entry name" value="ATPase domain of HSP90 chaperone/DNA topoisomerase II/histidine kinase"/>
    <property type="match status" value="1"/>
</dbReference>
<dbReference type="GO" id="GO:0000155">
    <property type="term" value="F:phosphorelay sensor kinase activity"/>
    <property type="evidence" value="ECO:0007669"/>
    <property type="project" value="InterPro"/>
</dbReference>
<gene>
    <name evidence="15" type="ORF">SAMN06265182_0416</name>
</gene>
<dbReference type="FunFam" id="1.10.287.130:FF:000001">
    <property type="entry name" value="Two-component sensor histidine kinase"/>
    <property type="match status" value="1"/>
</dbReference>
<dbReference type="InterPro" id="IPR004358">
    <property type="entry name" value="Sig_transdc_His_kin-like_C"/>
</dbReference>
<dbReference type="InterPro" id="IPR036890">
    <property type="entry name" value="HATPase_C_sf"/>
</dbReference>
<feature type="domain" description="Histidine kinase" evidence="14">
    <location>
        <begin position="119"/>
        <end position="333"/>
    </location>
</feature>
<dbReference type="InterPro" id="IPR005467">
    <property type="entry name" value="His_kinase_dom"/>
</dbReference>
<feature type="coiled-coil region" evidence="13">
    <location>
        <begin position="151"/>
        <end position="194"/>
    </location>
</feature>
<keyword evidence="11" id="KW-0902">Two-component regulatory system</keyword>
<dbReference type="Gene3D" id="3.30.450.20">
    <property type="entry name" value="PAS domain"/>
    <property type="match status" value="1"/>
</dbReference>
<evidence type="ECO:0000256" key="9">
    <source>
        <dbReference type="ARBA" id="ARBA00022777"/>
    </source>
</evidence>
<dbReference type="EMBL" id="OBEI01000001">
    <property type="protein sequence ID" value="SNZ03581.1"/>
    <property type="molecule type" value="Genomic_DNA"/>
</dbReference>
<keyword evidence="13" id="KW-0175">Coiled coil</keyword>
<evidence type="ECO:0000256" key="11">
    <source>
        <dbReference type="ARBA" id="ARBA00023012"/>
    </source>
</evidence>
<dbReference type="GO" id="GO:0045121">
    <property type="term" value="C:membrane raft"/>
    <property type="evidence" value="ECO:0007669"/>
    <property type="project" value="UniProtKB-SubCell"/>
</dbReference>
<dbReference type="SMART" id="SM00388">
    <property type="entry name" value="HisKA"/>
    <property type="match status" value="1"/>
</dbReference>
<keyword evidence="9 15" id="KW-0418">Kinase</keyword>
<evidence type="ECO:0000256" key="4">
    <source>
        <dbReference type="ARBA" id="ARBA00012438"/>
    </source>
</evidence>
<dbReference type="CDD" id="cd00082">
    <property type="entry name" value="HisKA"/>
    <property type="match status" value="1"/>
</dbReference>
<dbReference type="InterPro" id="IPR050351">
    <property type="entry name" value="BphY/WalK/GraS-like"/>
</dbReference>
<keyword evidence="16" id="KW-1185">Reference proteome</keyword>
<evidence type="ECO:0000259" key="14">
    <source>
        <dbReference type="PROSITE" id="PS50109"/>
    </source>
</evidence>
<dbReference type="InterPro" id="IPR035965">
    <property type="entry name" value="PAS-like_dom_sf"/>
</dbReference>
<dbReference type="CDD" id="cd00075">
    <property type="entry name" value="HATPase"/>
    <property type="match status" value="1"/>
</dbReference>
<dbReference type="Pfam" id="PF02518">
    <property type="entry name" value="HATPase_c"/>
    <property type="match status" value="1"/>
</dbReference>
<dbReference type="EC" id="2.7.13.3" evidence="4"/>
<dbReference type="Proteomes" id="UP000219036">
    <property type="component" value="Unassembled WGS sequence"/>
</dbReference>
<dbReference type="FunFam" id="3.30.565.10:FF:000023">
    <property type="entry name" value="PAS domain-containing sensor histidine kinase"/>
    <property type="match status" value="1"/>
</dbReference>
<evidence type="ECO:0000313" key="15">
    <source>
        <dbReference type="EMBL" id="SNZ03581.1"/>
    </source>
</evidence>
<dbReference type="GO" id="GO:0016036">
    <property type="term" value="P:cellular response to phosphate starvation"/>
    <property type="evidence" value="ECO:0007669"/>
    <property type="project" value="TreeGrafter"/>
</dbReference>
<dbReference type="PANTHER" id="PTHR45453:SF1">
    <property type="entry name" value="PHOSPHATE REGULON SENSOR PROTEIN PHOR"/>
    <property type="match status" value="1"/>
</dbReference>
<evidence type="ECO:0000256" key="7">
    <source>
        <dbReference type="ARBA" id="ARBA00022679"/>
    </source>
</evidence>
<evidence type="ECO:0000313" key="16">
    <source>
        <dbReference type="Proteomes" id="UP000219036"/>
    </source>
</evidence>
<keyword evidence="12" id="KW-0472">Membrane</keyword>
<dbReference type="GO" id="GO:0004721">
    <property type="term" value="F:phosphoprotein phosphatase activity"/>
    <property type="evidence" value="ECO:0007669"/>
    <property type="project" value="TreeGrafter"/>
</dbReference>
<comment type="subcellular location">
    <subcellularLocation>
        <location evidence="2">Cell membrane</location>
    </subcellularLocation>
    <subcellularLocation>
        <location evidence="3">Membrane raft</location>
        <topology evidence="3">Multi-pass membrane protein</topology>
    </subcellularLocation>
</comment>
<dbReference type="SMART" id="SM00387">
    <property type="entry name" value="HATPase_c"/>
    <property type="match status" value="1"/>
</dbReference>
<name>A0A285N784_9AQUI</name>
<sequence length="333" mass="38095">MSKMKNSTEETLTEFLDYLKEGLIVIDEEKNIEYMNRYAKELLNVEAPEGKRFSDVLKNNYLFSLISADINKELKEEIVINDDIFLARVLNINGKRVIHFQDITPFELYKQAKKDFVSNVSHELKTPITVLKGVVETVEKEEDINVIKDFLKKAKKRIQQMDSLINDLLILAKLESKEEKIQKKKIKLKALINQTFEDLQHIASEKNITLKNNISSNFTVPVDEKKFSILLKNLIENAIKYNKQNGIVEINVKKSENYAEISVVDTGIGIPKDSLPLIFERFYRVDKSRSRNVGGTGLGLSIVKHITEAHNGKVEVKSEVGKGSEFIVKIPLE</sequence>
<dbReference type="SUPFAM" id="SSF47384">
    <property type="entry name" value="Homodimeric domain of signal transducing histidine kinase"/>
    <property type="match status" value="1"/>
</dbReference>
<evidence type="ECO:0000256" key="3">
    <source>
        <dbReference type="ARBA" id="ARBA00004314"/>
    </source>
</evidence>
<dbReference type="InterPro" id="IPR003594">
    <property type="entry name" value="HATPase_dom"/>
</dbReference>
<evidence type="ECO:0000256" key="2">
    <source>
        <dbReference type="ARBA" id="ARBA00004236"/>
    </source>
</evidence>
<keyword evidence="7" id="KW-0808">Transferase</keyword>
<dbReference type="InterPro" id="IPR036097">
    <property type="entry name" value="HisK_dim/P_sf"/>
</dbReference>
<reference evidence="16" key="1">
    <citation type="submission" date="2017-09" db="EMBL/GenBank/DDBJ databases">
        <authorList>
            <person name="Varghese N."/>
            <person name="Submissions S."/>
        </authorList>
    </citation>
    <scope>NUCLEOTIDE SEQUENCE [LARGE SCALE GENOMIC DNA]</scope>
    <source>
        <strain evidence="16">DSM 15103</strain>
    </source>
</reference>
<evidence type="ECO:0000256" key="1">
    <source>
        <dbReference type="ARBA" id="ARBA00000085"/>
    </source>
</evidence>
<dbReference type="SUPFAM" id="SSF55785">
    <property type="entry name" value="PYP-like sensor domain (PAS domain)"/>
    <property type="match status" value="1"/>
</dbReference>
<dbReference type="PRINTS" id="PR00344">
    <property type="entry name" value="BCTRLSENSOR"/>
</dbReference>
<dbReference type="InterPro" id="IPR003661">
    <property type="entry name" value="HisK_dim/P_dom"/>
</dbReference>
<dbReference type="Gene3D" id="1.10.287.130">
    <property type="match status" value="1"/>
</dbReference>
<dbReference type="PANTHER" id="PTHR45453">
    <property type="entry name" value="PHOSPHATE REGULON SENSOR PROTEIN PHOR"/>
    <property type="match status" value="1"/>
</dbReference>
<keyword evidence="10" id="KW-0067">ATP-binding</keyword>
<dbReference type="GO" id="GO:0005886">
    <property type="term" value="C:plasma membrane"/>
    <property type="evidence" value="ECO:0007669"/>
    <property type="project" value="UniProtKB-SubCell"/>
</dbReference>
<keyword evidence="6" id="KW-0597">Phosphoprotein</keyword>